<dbReference type="InterPro" id="IPR036111">
    <property type="entry name" value="Mal/L-sulfo/L-lacto_DH-like_sf"/>
</dbReference>
<dbReference type="EMBL" id="FWEY01000006">
    <property type="protein sequence ID" value="SLM52364.1"/>
    <property type="molecule type" value="Genomic_DNA"/>
</dbReference>
<dbReference type="InterPro" id="IPR043143">
    <property type="entry name" value="Mal/L-sulf/L-lact_DH-like_NADP"/>
</dbReference>
<evidence type="ECO:0000313" key="4">
    <source>
        <dbReference type="Proteomes" id="UP000195985"/>
    </source>
</evidence>
<dbReference type="Gene3D" id="1.10.1530.10">
    <property type="match status" value="1"/>
</dbReference>
<reference evidence="4" key="1">
    <citation type="submission" date="2016-04" db="EMBL/GenBank/DDBJ databases">
        <authorList>
            <person name="Strepis N."/>
        </authorList>
    </citation>
    <scope>NUCLEOTIDE SEQUENCE [LARGE SCALE GENOMIC DNA]</scope>
</reference>
<keyword evidence="4" id="KW-1185">Reference proteome</keyword>
<dbReference type="SUPFAM" id="SSF89733">
    <property type="entry name" value="L-sulfolactate dehydrogenase-like"/>
    <property type="match status" value="1"/>
</dbReference>
<protein>
    <submittedName>
        <fullName evidence="3">Malate/l-lactate dehydrogenase</fullName>
    </submittedName>
</protein>
<dbReference type="PANTHER" id="PTHR11091">
    <property type="entry name" value="OXIDOREDUCTASE-RELATED"/>
    <property type="match status" value="1"/>
</dbReference>
<dbReference type="Proteomes" id="UP000195985">
    <property type="component" value="Unassembled WGS sequence"/>
</dbReference>
<evidence type="ECO:0000313" key="3">
    <source>
        <dbReference type="EMBL" id="SLM52364.1"/>
    </source>
</evidence>
<accession>A0A1W1IHA1</accession>
<keyword evidence="2" id="KW-0560">Oxidoreductase</keyword>
<organism evidence="3 4">
    <name type="scientific">Trichococcus pasteurii</name>
    <dbReference type="NCBI Taxonomy" id="43064"/>
    <lineage>
        <taxon>Bacteria</taxon>
        <taxon>Bacillati</taxon>
        <taxon>Bacillota</taxon>
        <taxon>Bacilli</taxon>
        <taxon>Lactobacillales</taxon>
        <taxon>Carnobacteriaceae</taxon>
        <taxon>Trichococcus</taxon>
    </lineage>
</organism>
<dbReference type="Pfam" id="PF02615">
    <property type="entry name" value="Ldh_2"/>
    <property type="match status" value="1"/>
</dbReference>
<proteinExistence type="inferred from homology"/>
<evidence type="ECO:0000256" key="2">
    <source>
        <dbReference type="ARBA" id="ARBA00023002"/>
    </source>
</evidence>
<gene>
    <name evidence="3" type="ORF">TPAS_2058</name>
</gene>
<dbReference type="AlphaFoldDB" id="A0A1W1IHA1"/>
<name>A0A1W1IHA1_9LACT</name>
<dbReference type="STRING" id="43064.SAMN04488086_105121"/>
<evidence type="ECO:0000256" key="1">
    <source>
        <dbReference type="ARBA" id="ARBA00006056"/>
    </source>
</evidence>
<sequence length="361" mass="38862">MADCRLDSEKLAEFCIEIFGKLGISDVEARTIADNLIEAQLRGIQSHGIAKVINYADYIEKGIFNTKPDIKILRESHATIAIDGDHGMGAVLGKFAMEKCIEKAKISGIASATVSKGSHFGIAGFYSMLALKENMIGIALCNSGNVMTIYGGTSRVLGTNPISIAVPANEKYPIVFDAATSEAAFNKIRIADIEGRDIPKGWAIDKNGEATVNAKEALSGAVIPFGGYKGSGLAVMVNILTTVLSGAFLDAHGDETKKGETSKSVGFYFSAIDIEKFQDVAIFKASIDLMVDELKASGRNEDGENIFMPGELEYLRKEENLRFGVEIGGGVLDNLKKLQKKYALKNRIEDCIIRVDTPTCG</sequence>
<dbReference type="InterPro" id="IPR043144">
    <property type="entry name" value="Mal/L-sulf/L-lact_DH-like_ah"/>
</dbReference>
<dbReference type="Gene3D" id="3.30.1370.60">
    <property type="entry name" value="Hypothetical oxidoreductase yiak, domain 2"/>
    <property type="match status" value="1"/>
</dbReference>
<comment type="similarity">
    <text evidence="1">Belongs to the LDH2/MDH2 oxidoreductase family.</text>
</comment>
<dbReference type="PANTHER" id="PTHR11091:SF0">
    <property type="entry name" value="MALATE DEHYDROGENASE"/>
    <property type="match status" value="1"/>
</dbReference>
<dbReference type="InterPro" id="IPR003767">
    <property type="entry name" value="Malate/L-lactate_DH-like"/>
</dbReference>
<dbReference type="GO" id="GO:0016491">
    <property type="term" value="F:oxidoreductase activity"/>
    <property type="evidence" value="ECO:0007669"/>
    <property type="project" value="UniProtKB-KW"/>
</dbReference>
<dbReference type="RefSeq" id="WP_177208571.1">
    <property type="nucleotide sequence ID" value="NZ_FONM01000005.1"/>
</dbReference>